<feature type="region of interest" description="Disordered" evidence="6">
    <location>
        <begin position="195"/>
        <end position="259"/>
    </location>
</feature>
<accession>A0A9Q8WK89</accession>
<keyword evidence="4" id="KW-0804">Transcription</keyword>
<dbReference type="GO" id="GO:0005634">
    <property type="term" value="C:nucleus"/>
    <property type="evidence" value="ECO:0007669"/>
    <property type="project" value="UniProtKB-SubCell"/>
</dbReference>
<feature type="compositionally biased region" description="Gly residues" evidence="6">
    <location>
        <begin position="755"/>
        <end position="782"/>
    </location>
</feature>
<dbReference type="Proteomes" id="UP000830671">
    <property type="component" value="Chromosome 6"/>
</dbReference>
<evidence type="ECO:0000259" key="7">
    <source>
        <dbReference type="PROSITE" id="PS50048"/>
    </source>
</evidence>
<organism evidence="8 9">
    <name type="scientific">Colletotrichum lupini</name>
    <dbReference type="NCBI Taxonomy" id="145971"/>
    <lineage>
        <taxon>Eukaryota</taxon>
        <taxon>Fungi</taxon>
        <taxon>Dikarya</taxon>
        <taxon>Ascomycota</taxon>
        <taxon>Pezizomycotina</taxon>
        <taxon>Sordariomycetes</taxon>
        <taxon>Hypocreomycetidae</taxon>
        <taxon>Glomerellales</taxon>
        <taxon>Glomerellaceae</taxon>
        <taxon>Colletotrichum</taxon>
        <taxon>Colletotrichum acutatum species complex</taxon>
    </lineage>
</organism>
<keyword evidence="9" id="KW-1185">Reference proteome</keyword>
<dbReference type="KEGG" id="clup:CLUP02_12225"/>
<evidence type="ECO:0000256" key="5">
    <source>
        <dbReference type="ARBA" id="ARBA00023242"/>
    </source>
</evidence>
<feature type="region of interest" description="Disordered" evidence="6">
    <location>
        <begin position="39"/>
        <end position="74"/>
    </location>
</feature>
<feature type="domain" description="Zn(2)-C6 fungal-type" evidence="7">
    <location>
        <begin position="92"/>
        <end position="122"/>
    </location>
</feature>
<dbReference type="Pfam" id="PF00172">
    <property type="entry name" value="Zn_clus"/>
    <property type="match status" value="1"/>
</dbReference>
<dbReference type="InterPro" id="IPR050815">
    <property type="entry name" value="TF_fung"/>
</dbReference>
<dbReference type="SUPFAM" id="SSF57701">
    <property type="entry name" value="Zn2/Cys6 DNA-binding domain"/>
    <property type="match status" value="1"/>
</dbReference>
<proteinExistence type="predicted"/>
<dbReference type="Gene3D" id="4.10.240.10">
    <property type="entry name" value="Zn(2)-C6 fungal-type DNA-binding domain"/>
    <property type="match status" value="1"/>
</dbReference>
<feature type="compositionally biased region" description="Low complexity" evidence="6">
    <location>
        <begin position="244"/>
        <end position="253"/>
    </location>
</feature>
<evidence type="ECO:0000256" key="2">
    <source>
        <dbReference type="ARBA" id="ARBA00022723"/>
    </source>
</evidence>
<gene>
    <name evidence="8" type="ORF">CLUP02_12225</name>
</gene>
<dbReference type="GeneID" id="73346199"/>
<evidence type="ECO:0000256" key="6">
    <source>
        <dbReference type="SAM" id="MobiDB-lite"/>
    </source>
</evidence>
<protein>
    <recommendedName>
        <fullName evidence="7">Zn(2)-C6 fungal-type domain-containing protein</fullName>
    </recommendedName>
</protein>
<evidence type="ECO:0000313" key="9">
    <source>
        <dbReference type="Proteomes" id="UP000830671"/>
    </source>
</evidence>
<name>A0A9Q8WK89_9PEZI</name>
<dbReference type="PROSITE" id="PS50048">
    <property type="entry name" value="ZN2_CY6_FUNGAL_2"/>
    <property type="match status" value="1"/>
</dbReference>
<feature type="compositionally biased region" description="Basic residues" evidence="6">
    <location>
        <begin position="197"/>
        <end position="208"/>
    </location>
</feature>
<dbReference type="RefSeq" id="XP_049148334.1">
    <property type="nucleotide sequence ID" value="XM_049291189.1"/>
</dbReference>
<dbReference type="InterPro" id="IPR001138">
    <property type="entry name" value="Zn2Cys6_DnaBD"/>
</dbReference>
<feature type="region of interest" description="Disordered" evidence="6">
    <location>
        <begin position="722"/>
        <end position="795"/>
    </location>
</feature>
<evidence type="ECO:0000313" key="8">
    <source>
        <dbReference type="EMBL" id="UQC86723.1"/>
    </source>
</evidence>
<dbReference type="AlphaFoldDB" id="A0A9Q8WK89"/>
<dbReference type="PANTHER" id="PTHR47338:SF5">
    <property type="entry name" value="ZN(II)2CYS6 TRANSCRIPTION FACTOR (EUROFUNG)"/>
    <property type="match status" value="1"/>
</dbReference>
<keyword evidence="2" id="KW-0479">Metal-binding</keyword>
<dbReference type="GO" id="GO:0000981">
    <property type="term" value="F:DNA-binding transcription factor activity, RNA polymerase II-specific"/>
    <property type="evidence" value="ECO:0007669"/>
    <property type="project" value="InterPro"/>
</dbReference>
<reference evidence="8" key="1">
    <citation type="journal article" date="2021" name="Mol. Plant Microbe Interact.">
        <title>Complete Genome Sequence of the Plant-Pathogenic Fungus Colletotrichum lupini.</title>
        <authorList>
            <person name="Baroncelli R."/>
            <person name="Pensec F."/>
            <person name="Da Lio D."/>
            <person name="Boufleur T."/>
            <person name="Vicente I."/>
            <person name="Sarrocco S."/>
            <person name="Picot A."/>
            <person name="Baraldi E."/>
            <person name="Sukno S."/>
            <person name="Thon M."/>
            <person name="Le Floch G."/>
        </authorList>
    </citation>
    <scope>NUCLEOTIDE SEQUENCE</scope>
    <source>
        <strain evidence="8">IMI 504893</strain>
    </source>
</reference>
<dbReference type="PANTHER" id="PTHR47338">
    <property type="entry name" value="ZN(II)2CYS6 TRANSCRIPTION FACTOR (EUROFUNG)-RELATED"/>
    <property type="match status" value="1"/>
</dbReference>
<keyword evidence="3" id="KW-0805">Transcription regulation</keyword>
<evidence type="ECO:0000256" key="4">
    <source>
        <dbReference type="ARBA" id="ARBA00023163"/>
    </source>
</evidence>
<keyword evidence="5" id="KW-0539">Nucleus</keyword>
<dbReference type="SMART" id="SM00066">
    <property type="entry name" value="GAL4"/>
    <property type="match status" value="1"/>
</dbReference>
<comment type="subcellular location">
    <subcellularLocation>
        <location evidence="1">Nucleus</location>
    </subcellularLocation>
</comment>
<dbReference type="EMBL" id="CP019478">
    <property type="protein sequence ID" value="UQC86723.1"/>
    <property type="molecule type" value="Genomic_DNA"/>
</dbReference>
<dbReference type="InterPro" id="IPR036864">
    <property type="entry name" value="Zn2-C6_fun-type_DNA-bd_sf"/>
</dbReference>
<feature type="region of interest" description="Disordered" evidence="6">
    <location>
        <begin position="417"/>
        <end position="436"/>
    </location>
</feature>
<feature type="compositionally biased region" description="Low complexity" evidence="6">
    <location>
        <begin position="39"/>
        <end position="63"/>
    </location>
</feature>
<evidence type="ECO:0000256" key="1">
    <source>
        <dbReference type="ARBA" id="ARBA00004123"/>
    </source>
</evidence>
<dbReference type="GO" id="GO:0008270">
    <property type="term" value="F:zinc ion binding"/>
    <property type="evidence" value="ECO:0007669"/>
    <property type="project" value="InterPro"/>
</dbReference>
<sequence>MVNRIQLAVPTHLLSAAATAPVSSPSLHNPRPDAAAEAVAAEQETVAGHQTQQSQPHPQQQQQNTKRKEMSAEGLKTMSDLADAADKSRQKSCNACVRSKRRCDKRTPRCTRCSEKNFSCVYQNLPPASANGNGNGGSGGVGVGSLGGRGDSSSSAGGMISNPDDTLQAMDIEEDCGNINDDLPPFDFNTLTDHHLQHQQHQQHHHHQPQLQQQPTPASSSSYLDGGLPTIVMTEDIHSGIGSGNNSGSNIDNATSVPSTSSLNLDLNAANAPFDFNSVMDFLNADPTAGGELQLWETPLTPIVQKTMLPEINQLSPCDWENEMGEACGGFQPWQIHEPNSRIGHLVNVVKNMHVVFAQTKQTPFLHRHLYRGVRETPRPLMAAYTAISAHVGMTESNKDWVIRALCEGANEILKSGGGSSTVNAKDSSTTTTTAAAGSNITGHEKLARAQALFLIQTVRCFDGDIALRAQAERDMGVFEKWLKDLEGLRDNFDEVHLLDDGALRGRPPRSWEMLKSAGDFDPDLGPWLIPHRWTFSRHLWDAQSSPAFFTAWREKPMFLVNSFFVQGVAKIMRPADVDDFARMFLTMNVGVEEMKHFMLEVEARAVVQSDTLPGFSKGMFLSSDAERMSGIQRHRLSEAYTMRSMKDKVRFIEYKKKATLQYLADVFTIHVQPTPIQNIITQHNQISKISSAGFLTSIKSIPKHFDFSKFKANMSGKKTTPIYYHDPTNPPWQDPAKCKGTLSHGGTKANNWGGASGGSSGGGSSSNSGGGSGGGNNSGGGTKKRGSKALNSSRIDSSLKIPPCQMDVLVKGVVSFILFHPL</sequence>
<evidence type="ECO:0000256" key="3">
    <source>
        <dbReference type="ARBA" id="ARBA00023015"/>
    </source>
</evidence>
<dbReference type="CDD" id="cd00067">
    <property type="entry name" value="GAL4"/>
    <property type="match status" value="1"/>
</dbReference>